<organism evidence="2 3">
    <name type="scientific">Magallana gigas</name>
    <name type="common">Pacific oyster</name>
    <name type="synonym">Crassostrea gigas</name>
    <dbReference type="NCBI Taxonomy" id="29159"/>
    <lineage>
        <taxon>Eukaryota</taxon>
        <taxon>Metazoa</taxon>
        <taxon>Spiralia</taxon>
        <taxon>Lophotrochozoa</taxon>
        <taxon>Mollusca</taxon>
        <taxon>Bivalvia</taxon>
        <taxon>Autobranchia</taxon>
        <taxon>Pteriomorphia</taxon>
        <taxon>Ostreida</taxon>
        <taxon>Ostreoidea</taxon>
        <taxon>Ostreidae</taxon>
        <taxon>Magallana</taxon>
    </lineage>
</organism>
<evidence type="ECO:0000313" key="2">
    <source>
        <dbReference type="EnsemblMetazoa" id="G34253.1:cds"/>
    </source>
</evidence>
<name>A0A8W8MSB2_MAGGI</name>
<reference evidence="2" key="1">
    <citation type="submission" date="2022-08" db="UniProtKB">
        <authorList>
            <consortium name="EnsemblMetazoa"/>
        </authorList>
    </citation>
    <scope>IDENTIFICATION</scope>
    <source>
        <strain evidence="2">05x7-T-G4-1.051#20</strain>
    </source>
</reference>
<dbReference type="Proteomes" id="UP000005408">
    <property type="component" value="Unassembled WGS sequence"/>
</dbReference>
<dbReference type="AlphaFoldDB" id="A0A8W8MSB2"/>
<feature type="region of interest" description="Disordered" evidence="1">
    <location>
        <begin position="58"/>
        <end position="101"/>
    </location>
</feature>
<protein>
    <submittedName>
        <fullName evidence="2">Uncharacterized protein</fullName>
    </submittedName>
</protein>
<accession>A0A8W8MSB2</accession>
<keyword evidence="3" id="KW-1185">Reference proteome</keyword>
<dbReference type="EnsemblMetazoa" id="G34253.1">
    <property type="protein sequence ID" value="G34253.1:cds"/>
    <property type="gene ID" value="G34253"/>
</dbReference>
<evidence type="ECO:0000313" key="3">
    <source>
        <dbReference type="Proteomes" id="UP000005408"/>
    </source>
</evidence>
<proteinExistence type="predicted"/>
<evidence type="ECO:0000256" key="1">
    <source>
        <dbReference type="SAM" id="MobiDB-lite"/>
    </source>
</evidence>
<sequence length="101" mass="11146">MIKSASFHRSIVECFYHRASDGFHQLRDVIFGQTTGANWCGEFCHNLFIQSKPIPAEPNEHYSPTGVASPAHWHNSASTGNSGGNSPLGAHQSDCHNLRRK</sequence>